<dbReference type="GO" id="GO:0000310">
    <property type="term" value="F:xanthine phosphoribosyltransferase activity"/>
    <property type="evidence" value="ECO:0007669"/>
    <property type="project" value="UniProtKB-EC"/>
</dbReference>
<dbReference type="SUPFAM" id="SSF53271">
    <property type="entry name" value="PRTase-like"/>
    <property type="match status" value="1"/>
</dbReference>
<keyword evidence="1 4" id="KW-0328">Glycosyltransferase</keyword>
<dbReference type="PANTHER" id="PTHR43363">
    <property type="entry name" value="HYPOXANTHINE PHOSPHORIBOSYLTRANSFERASE"/>
    <property type="match status" value="1"/>
</dbReference>
<dbReference type="InterPro" id="IPR000836">
    <property type="entry name" value="PRTase_dom"/>
</dbReference>
<keyword evidence="2 4" id="KW-0808">Transferase</keyword>
<evidence type="ECO:0000313" key="5">
    <source>
        <dbReference type="Proteomes" id="UP000509448"/>
    </source>
</evidence>
<feature type="domain" description="Phosphoribosyltransferase" evidence="3">
    <location>
        <begin position="20"/>
        <end position="151"/>
    </location>
</feature>
<evidence type="ECO:0000256" key="2">
    <source>
        <dbReference type="ARBA" id="ARBA00022679"/>
    </source>
</evidence>
<dbReference type="OrthoDB" id="4952at2157"/>
<dbReference type="Proteomes" id="UP000509448">
    <property type="component" value="Chromosome"/>
</dbReference>
<evidence type="ECO:0000256" key="1">
    <source>
        <dbReference type="ARBA" id="ARBA00022676"/>
    </source>
</evidence>
<evidence type="ECO:0000259" key="3">
    <source>
        <dbReference type="Pfam" id="PF00156"/>
    </source>
</evidence>
<dbReference type="CDD" id="cd06223">
    <property type="entry name" value="PRTases_typeI"/>
    <property type="match status" value="1"/>
</dbReference>
<dbReference type="Gene3D" id="3.40.50.2020">
    <property type="match status" value="1"/>
</dbReference>
<dbReference type="EMBL" id="AP018732">
    <property type="protein sequence ID" value="BBE41870.1"/>
    <property type="molecule type" value="Genomic_DNA"/>
</dbReference>
<keyword evidence="5" id="KW-1185">Reference proteome</keyword>
<gene>
    <name evidence="4" type="ORF">NAS2_0481</name>
</gene>
<dbReference type="EC" id="2.4.2.22" evidence="4"/>
<protein>
    <submittedName>
        <fullName evidence="4">Xanthine-guanine phosphoribosyltransferase</fullName>
        <ecNumber evidence="4">2.4.2.22</ecNumber>
    </submittedName>
</protein>
<dbReference type="KEGG" id="ccai:NAS2_0481"/>
<dbReference type="Pfam" id="PF00156">
    <property type="entry name" value="Pribosyltran"/>
    <property type="match status" value="1"/>
</dbReference>
<organism evidence="4 5">
    <name type="scientific">Conexivisphaera calida</name>
    <dbReference type="NCBI Taxonomy" id="1874277"/>
    <lineage>
        <taxon>Archaea</taxon>
        <taxon>Nitrososphaerota</taxon>
        <taxon>Conexivisphaeria</taxon>
        <taxon>Conexivisphaerales</taxon>
        <taxon>Conexivisphaeraceae</taxon>
        <taxon>Conexivisphaera</taxon>
    </lineage>
</organism>
<dbReference type="GeneID" id="55584300"/>
<evidence type="ECO:0000313" key="4">
    <source>
        <dbReference type="EMBL" id="BBE41870.1"/>
    </source>
</evidence>
<accession>A0A4V0P1I8</accession>
<reference evidence="4 5" key="1">
    <citation type="journal article" date="2019" name="ISME J.">
        <title>Isolation and characterization of a thermophilic sulfur- and iron-reducing thaumarchaeote from a terrestrial acidic hot spring.</title>
        <authorList>
            <person name="Kato S."/>
            <person name="Itoh T."/>
            <person name="Yuki M."/>
            <person name="Nagamori M."/>
            <person name="Ohnishi M."/>
            <person name="Uematsu K."/>
            <person name="Suzuki K."/>
            <person name="Takashina T."/>
            <person name="Ohkuma M."/>
        </authorList>
    </citation>
    <scope>NUCLEOTIDE SEQUENCE [LARGE SCALE GENOMIC DNA]</scope>
    <source>
        <strain evidence="4 5">NAS-02</strain>
    </source>
</reference>
<dbReference type="PANTHER" id="PTHR43363:SF1">
    <property type="entry name" value="HYPOXANTHINE-GUANINE PHOSPHORIBOSYLTRANSFERASE"/>
    <property type="match status" value="1"/>
</dbReference>
<dbReference type="AlphaFoldDB" id="A0A4V0P1I8"/>
<sequence>MARRYLKLSYEEVHELSLALFHRIRSSGWMPDVNVCVGRGGLFVLRSLQDFFAAEDIRIPYQLVALERYNGVDSANRAVIKNPDDVRVAGRSVLVVDDVADYGDSLLAVRDFMESSGAAAVRTATLHLKPWSKITPDYYVARTDAWIIYPWEIYETISMLFKELAAAGATVEEAYEELVSRAHVTPQELRNFNEIIRHGHSLDPRAVSLLEELTSVYEHAGRG</sequence>
<proteinExistence type="predicted"/>
<dbReference type="InterPro" id="IPR029057">
    <property type="entry name" value="PRTase-like"/>
</dbReference>
<dbReference type="RefSeq" id="WP_174448164.1">
    <property type="nucleotide sequence ID" value="NZ_AP018732.1"/>
</dbReference>
<name>A0A4V0P1I8_9ARCH</name>